<dbReference type="InterPro" id="IPR003646">
    <property type="entry name" value="SH3-like_bac-type"/>
</dbReference>
<dbReference type="Pfam" id="PF05901">
    <property type="entry name" value="Excalibur"/>
    <property type="match status" value="1"/>
</dbReference>
<feature type="domain" description="SH3b" evidence="2">
    <location>
        <begin position="20"/>
        <end position="80"/>
    </location>
</feature>
<dbReference type="SMART" id="SM00287">
    <property type="entry name" value="SH3b"/>
    <property type="match status" value="1"/>
</dbReference>
<evidence type="ECO:0000259" key="3">
    <source>
        <dbReference type="SMART" id="SM00894"/>
    </source>
</evidence>
<comment type="caution">
    <text evidence="4">The sequence shown here is derived from an EMBL/GenBank/DDBJ whole genome shotgun (WGS) entry which is preliminary data.</text>
</comment>
<evidence type="ECO:0000313" key="4">
    <source>
        <dbReference type="EMBL" id="MFC3833845.1"/>
    </source>
</evidence>
<organism evidence="4 5">
    <name type="scientific">Deinococcus rufus</name>
    <dbReference type="NCBI Taxonomy" id="2136097"/>
    <lineage>
        <taxon>Bacteria</taxon>
        <taxon>Thermotogati</taxon>
        <taxon>Deinococcota</taxon>
        <taxon>Deinococci</taxon>
        <taxon>Deinococcales</taxon>
        <taxon>Deinococcaceae</taxon>
        <taxon>Deinococcus</taxon>
    </lineage>
</organism>
<dbReference type="RefSeq" id="WP_322473516.1">
    <property type="nucleotide sequence ID" value="NZ_JBHRZG010000014.1"/>
</dbReference>
<dbReference type="Gene3D" id="2.30.30.40">
    <property type="entry name" value="SH3 Domains"/>
    <property type="match status" value="1"/>
</dbReference>
<keyword evidence="5" id="KW-1185">Reference proteome</keyword>
<proteinExistence type="predicted"/>
<keyword evidence="1" id="KW-0732">Signal</keyword>
<sequence>MRTGVLGLTVLGLGMGLADAATAYTTTATNLRRTASLQGRVLDTVPGNTLLTVACSGQWCRTSYGGQGGYVSRSLLKSFTRSAPVSGVFYASCGALRAQGKAPIRLGQPGYRVGLDSGRNGVACDAGDR</sequence>
<name>A0ABV7ZCA8_9DEIO</name>
<evidence type="ECO:0000259" key="2">
    <source>
        <dbReference type="SMART" id="SM00287"/>
    </source>
</evidence>
<dbReference type="EMBL" id="JBHRZG010000014">
    <property type="protein sequence ID" value="MFC3833845.1"/>
    <property type="molecule type" value="Genomic_DNA"/>
</dbReference>
<feature type="signal peptide" evidence="1">
    <location>
        <begin position="1"/>
        <end position="20"/>
    </location>
</feature>
<gene>
    <name evidence="4" type="ORF">ACFOSB_13335</name>
</gene>
<dbReference type="SMART" id="SM00894">
    <property type="entry name" value="Excalibur"/>
    <property type="match status" value="1"/>
</dbReference>
<feature type="chain" id="PRO_5045927062" evidence="1">
    <location>
        <begin position="21"/>
        <end position="129"/>
    </location>
</feature>
<evidence type="ECO:0000313" key="5">
    <source>
        <dbReference type="Proteomes" id="UP001595803"/>
    </source>
</evidence>
<dbReference type="InterPro" id="IPR008613">
    <property type="entry name" value="Excalibur_Ca-bd_domain"/>
</dbReference>
<dbReference type="Pfam" id="PF08239">
    <property type="entry name" value="SH3_3"/>
    <property type="match status" value="1"/>
</dbReference>
<feature type="domain" description="Excalibur calcium-binding" evidence="3">
    <location>
        <begin position="89"/>
        <end position="125"/>
    </location>
</feature>
<accession>A0ABV7ZCA8</accession>
<evidence type="ECO:0000256" key="1">
    <source>
        <dbReference type="SAM" id="SignalP"/>
    </source>
</evidence>
<protein>
    <submittedName>
        <fullName evidence="4">Excalibur calcium-binding domain-containing protein</fullName>
    </submittedName>
</protein>
<dbReference type="Proteomes" id="UP001595803">
    <property type="component" value="Unassembled WGS sequence"/>
</dbReference>
<reference evidence="5" key="1">
    <citation type="journal article" date="2019" name="Int. J. Syst. Evol. Microbiol.">
        <title>The Global Catalogue of Microorganisms (GCM) 10K type strain sequencing project: providing services to taxonomists for standard genome sequencing and annotation.</title>
        <authorList>
            <consortium name="The Broad Institute Genomics Platform"/>
            <consortium name="The Broad Institute Genome Sequencing Center for Infectious Disease"/>
            <person name="Wu L."/>
            <person name="Ma J."/>
        </authorList>
    </citation>
    <scope>NUCLEOTIDE SEQUENCE [LARGE SCALE GENOMIC DNA]</scope>
    <source>
        <strain evidence="5">CCTCC AB 2017081</strain>
    </source>
</reference>